<evidence type="ECO:0000256" key="6">
    <source>
        <dbReference type="ARBA" id="ARBA00023229"/>
    </source>
</evidence>
<dbReference type="GO" id="GO:0005737">
    <property type="term" value="C:cytoplasm"/>
    <property type="evidence" value="ECO:0007669"/>
    <property type="project" value="UniProtKB-ARBA"/>
</dbReference>
<dbReference type="SFLD" id="SFLDG01017">
    <property type="entry name" value="Polyprenyl_Transferase_Like"/>
    <property type="match status" value="1"/>
</dbReference>
<dbReference type="PANTHER" id="PTHR43281">
    <property type="entry name" value="FARNESYL DIPHOSPHATE SYNTHASE"/>
    <property type="match status" value="1"/>
</dbReference>
<evidence type="ECO:0000256" key="4">
    <source>
        <dbReference type="ARBA" id="ARBA00022723"/>
    </source>
</evidence>
<dbReference type="Gene3D" id="1.10.600.10">
    <property type="entry name" value="Farnesyl Diphosphate Synthase"/>
    <property type="match status" value="1"/>
</dbReference>
<dbReference type="SUPFAM" id="SSF48576">
    <property type="entry name" value="Terpenoid synthases"/>
    <property type="match status" value="1"/>
</dbReference>
<evidence type="ECO:0000256" key="2">
    <source>
        <dbReference type="ARBA" id="ARBA00006706"/>
    </source>
</evidence>
<evidence type="ECO:0000313" key="8">
    <source>
        <dbReference type="EMBL" id="CAI8047156.1"/>
    </source>
</evidence>
<dbReference type="FunFam" id="1.10.600.10:FF:000001">
    <property type="entry name" value="Geranylgeranyl diphosphate synthase"/>
    <property type="match status" value="1"/>
</dbReference>
<dbReference type="PROSITE" id="PS00723">
    <property type="entry name" value="POLYPRENYL_SYNTHASE_1"/>
    <property type="match status" value="1"/>
</dbReference>
<dbReference type="GO" id="GO:0008299">
    <property type="term" value="P:isoprenoid biosynthetic process"/>
    <property type="evidence" value="ECO:0007669"/>
    <property type="project" value="UniProtKB-KW"/>
</dbReference>
<sequence>MLLSDAGSPAAVRPVGLGDFLADCAREVDVFLDGVLPPATGPTATLAGAMRHAVLGGGKRIRPALAMASAIAVGGRSHDALPVAGALEMVHTYSLIHDDLPCMDDDDLRRGQPTVHVRFGEAIAVLAGDALHTLAFDTIAGSDAPPEMRLECVKRLAVAAGPDGMVGGQVLDLEAETRTPDARGLEAIHRGKTGALISASVALGALAGGGTSWQADTLGGFGQELGLVFQIVDDLLDEEQTSARLGKSAGKDRAAGKATYPAIHGLEAARAEASRHAAMARSLLEAAGAGPGPPVNSTGVHLLRLLTDRILHRTA</sequence>
<dbReference type="GO" id="GO:0004659">
    <property type="term" value="F:prenyltransferase activity"/>
    <property type="evidence" value="ECO:0007669"/>
    <property type="project" value="InterPro"/>
</dbReference>
<dbReference type="PANTHER" id="PTHR43281:SF1">
    <property type="entry name" value="FARNESYL DIPHOSPHATE SYNTHASE"/>
    <property type="match status" value="1"/>
</dbReference>
<keyword evidence="4" id="KW-0479">Metal-binding</keyword>
<reference evidence="8" key="1">
    <citation type="submission" date="2023-03" db="EMBL/GenBank/DDBJ databases">
        <authorList>
            <person name="Steffen K."/>
            <person name="Cardenas P."/>
        </authorList>
    </citation>
    <scope>NUCLEOTIDE SEQUENCE</scope>
</reference>
<dbReference type="EMBL" id="CASHTH010003616">
    <property type="protein sequence ID" value="CAI8047156.1"/>
    <property type="molecule type" value="Genomic_DNA"/>
</dbReference>
<evidence type="ECO:0000256" key="1">
    <source>
        <dbReference type="ARBA" id="ARBA00001946"/>
    </source>
</evidence>
<keyword evidence="5" id="KW-0460">Magnesium</keyword>
<comment type="similarity">
    <text evidence="2 7">Belongs to the FPP/GGPP synthase family.</text>
</comment>
<dbReference type="AlphaFoldDB" id="A0AA35XCB3"/>
<keyword evidence="9" id="KW-1185">Reference proteome</keyword>
<evidence type="ECO:0000313" key="9">
    <source>
        <dbReference type="Proteomes" id="UP001174909"/>
    </source>
</evidence>
<comment type="cofactor">
    <cofactor evidence="1">
        <name>Mg(2+)</name>
        <dbReference type="ChEBI" id="CHEBI:18420"/>
    </cofactor>
</comment>
<keyword evidence="3 7" id="KW-0808">Transferase</keyword>
<dbReference type="GO" id="GO:0046872">
    <property type="term" value="F:metal ion binding"/>
    <property type="evidence" value="ECO:0007669"/>
    <property type="project" value="UniProtKB-KW"/>
</dbReference>
<dbReference type="CDD" id="cd00685">
    <property type="entry name" value="Trans_IPPS_HT"/>
    <property type="match status" value="1"/>
</dbReference>
<dbReference type="InterPro" id="IPR053378">
    <property type="entry name" value="Prenyl_diphosphate_synthase"/>
</dbReference>
<name>A0AA35XCB3_GEOBA</name>
<dbReference type="Proteomes" id="UP001174909">
    <property type="component" value="Unassembled WGS sequence"/>
</dbReference>
<gene>
    <name evidence="8" type="ORF">GBAR_LOCUS26054</name>
</gene>
<organism evidence="8 9">
    <name type="scientific">Geodia barretti</name>
    <name type="common">Barrett's horny sponge</name>
    <dbReference type="NCBI Taxonomy" id="519541"/>
    <lineage>
        <taxon>Eukaryota</taxon>
        <taxon>Metazoa</taxon>
        <taxon>Porifera</taxon>
        <taxon>Demospongiae</taxon>
        <taxon>Heteroscleromorpha</taxon>
        <taxon>Tetractinellida</taxon>
        <taxon>Astrophorina</taxon>
        <taxon>Geodiidae</taxon>
        <taxon>Geodia</taxon>
    </lineage>
</organism>
<comment type="caution">
    <text evidence="8">The sequence shown here is derived from an EMBL/GenBank/DDBJ whole genome shotgun (WGS) entry which is preliminary data.</text>
</comment>
<protein>
    <submittedName>
        <fullName evidence="8">Farnesyl diphosphate synthase</fullName>
    </submittedName>
</protein>
<dbReference type="PROSITE" id="PS00444">
    <property type="entry name" value="POLYPRENYL_SYNTHASE_2"/>
    <property type="match status" value="1"/>
</dbReference>
<dbReference type="InterPro" id="IPR008949">
    <property type="entry name" value="Isoprenoid_synthase_dom_sf"/>
</dbReference>
<evidence type="ECO:0000256" key="5">
    <source>
        <dbReference type="ARBA" id="ARBA00022842"/>
    </source>
</evidence>
<dbReference type="Pfam" id="PF00348">
    <property type="entry name" value="polyprenyl_synt"/>
    <property type="match status" value="1"/>
</dbReference>
<evidence type="ECO:0000256" key="3">
    <source>
        <dbReference type="ARBA" id="ARBA00022679"/>
    </source>
</evidence>
<proteinExistence type="inferred from homology"/>
<dbReference type="InterPro" id="IPR033749">
    <property type="entry name" value="Polyprenyl_synt_CS"/>
</dbReference>
<dbReference type="NCBIfam" id="NF045485">
    <property type="entry name" value="FPPsyn"/>
    <property type="match status" value="1"/>
</dbReference>
<accession>A0AA35XCB3</accession>
<dbReference type="InterPro" id="IPR000092">
    <property type="entry name" value="Polyprenyl_synt"/>
</dbReference>
<evidence type="ECO:0000256" key="7">
    <source>
        <dbReference type="RuleBase" id="RU004466"/>
    </source>
</evidence>
<keyword evidence="6" id="KW-0414">Isoprene biosynthesis</keyword>
<dbReference type="SFLD" id="SFLDS00005">
    <property type="entry name" value="Isoprenoid_Synthase_Type_I"/>
    <property type="match status" value="1"/>
</dbReference>